<keyword evidence="3" id="KW-1185">Reference proteome</keyword>
<proteinExistence type="predicted"/>
<accession>A0ABU5ET74</accession>
<keyword evidence="1" id="KW-1133">Transmembrane helix</keyword>
<evidence type="ECO:0000256" key="1">
    <source>
        <dbReference type="SAM" id="Phobius"/>
    </source>
</evidence>
<keyword evidence="1" id="KW-0812">Transmembrane</keyword>
<name>A0ABU5ET74_9BACT</name>
<keyword evidence="1" id="KW-0472">Membrane</keyword>
<dbReference type="SUPFAM" id="SSF52266">
    <property type="entry name" value="SGNH hydrolase"/>
    <property type="match status" value="1"/>
</dbReference>
<protein>
    <recommendedName>
        <fullName evidence="4">DUF1574 domain-containing protein</fullName>
    </recommendedName>
</protein>
<evidence type="ECO:0000313" key="3">
    <source>
        <dbReference type="Proteomes" id="UP001272242"/>
    </source>
</evidence>
<comment type="caution">
    <text evidence="2">The sequence shown here is derived from an EMBL/GenBank/DDBJ whole genome shotgun (WGS) entry which is preliminary data.</text>
</comment>
<dbReference type="Proteomes" id="UP001272242">
    <property type="component" value="Unassembled WGS sequence"/>
</dbReference>
<gene>
    <name evidence="2" type="ORF">R5W23_000962</name>
</gene>
<feature type="transmembrane region" description="Helical" evidence="1">
    <location>
        <begin position="40"/>
        <end position="59"/>
    </location>
</feature>
<organism evidence="2 3">
    <name type="scientific">Gemmata algarum</name>
    <dbReference type="NCBI Taxonomy" id="2975278"/>
    <lineage>
        <taxon>Bacteria</taxon>
        <taxon>Pseudomonadati</taxon>
        <taxon>Planctomycetota</taxon>
        <taxon>Planctomycetia</taxon>
        <taxon>Gemmatales</taxon>
        <taxon>Gemmataceae</taxon>
        <taxon>Gemmata</taxon>
    </lineage>
</organism>
<evidence type="ECO:0000313" key="2">
    <source>
        <dbReference type="EMBL" id="MDY3558154.1"/>
    </source>
</evidence>
<dbReference type="EMBL" id="JAXBLV010000014">
    <property type="protein sequence ID" value="MDY3558154.1"/>
    <property type="molecule type" value="Genomic_DNA"/>
</dbReference>
<sequence>MTTDARLKGPWARAARWLRRPDQPAPVSPAAPRRTRAARALGWGAAALVLATAAFSGAIETVLPHVRDPEYGHRVLRARALQHAHPDRPLVLALGTSRTQNAIDARAMEFSDAPGSPLVFNFGLSGARPPNLRLALQRLRADGVSPAAVLVEVLPGTLAVSGSADPLLFDTADRLTAADPDRLAPYLASPGALRREWLAKRANPWAAHRVALLSHFAPEWQPWQARIDAMWEQLDDRGFGRYPHGSVSDADRERRRERAHEAYRVIEGDFRVSELSDRCFRDLVADCRAAGIPVAFFLAPESPVFRSWYGPQARAELAAFCRVLRDELGCPVFDAPDGFAEDDFADGHHMLPGAAARFSRQLAATRLRAWLAETIK</sequence>
<dbReference type="RefSeq" id="WP_320685121.1">
    <property type="nucleotide sequence ID" value="NZ_JAXBLV010000014.1"/>
</dbReference>
<evidence type="ECO:0008006" key="4">
    <source>
        <dbReference type="Google" id="ProtNLM"/>
    </source>
</evidence>
<reference evidence="3" key="1">
    <citation type="journal article" date="2023" name="Mar. Drugs">
        <title>Gemmata algarum, a Novel Planctomycete Isolated from an Algal Mat, Displays Antimicrobial Activity.</title>
        <authorList>
            <person name="Kumar G."/>
            <person name="Kallscheuer N."/>
            <person name="Kashif M."/>
            <person name="Ahamad S."/>
            <person name="Jagadeeshwari U."/>
            <person name="Pannikurungottu S."/>
            <person name="Haufschild T."/>
            <person name="Kabuu M."/>
            <person name="Sasikala C."/>
            <person name="Jogler C."/>
            <person name="Ramana C."/>
        </authorList>
    </citation>
    <scope>NUCLEOTIDE SEQUENCE [LARGE SCALE GENOMIC DNA]</scope>
    <source>
        <strain evidence="3">JC673</strain>
    </source>
</reference>